<dbReference type="PANTHER" id="PTHR19136">
    <property type="entry name" value="MOLYBDENUM COFACTOR GUANYLYLTRANSFERASE"/>
    <property type="match status" value="1"/>
</dbReference>
<evidence type="ECO:0000313" key="4">
    <source>
        <dbReference type="EMBL" id="GAA2730654.1"/>
    </source>
</evidence>
<proteinExistence type="predicted"/>
<dbReference type="Pfam" id="PF20058">
    <property type="entry name" value="DUF6457"/>
    <property type="match status" value="1"/>
</dbReference>
<dbReference type="EMBL" id="BAAATZ010000019">
    <property type="protein sequence ID" value="GAA2730654.1"/>
    <property type="molecule type" value="Genomic_DNA"/>
</dbReference>
<name>A0ABP6GX89_9ACTN</name>
<keyword evidence="1 4" id="KW-0808">Transferase</keyword>
<dbReference type="InterPro" id="IPR029044">
    <property type="entry name" value="Nucleotide-diphossugar_trans"/>
</dbReference>
<comment type="caution">
    <text evidence="4">The sequence shown here is derived from an EMBL/GenBank/DDBJ whole genome shotgun (WGS) entry which is preliminary data.</text>
</comment>
<dbReference type="RefSeq" id="WP_344452512.1">
    <property type="nucleotide sequence ID" value="NZ_BAAATZ010000019.1"/>
</dbReference>
<feature type="domain" description="DUF6457" evidence="3">
    <location>
        <begin position="181"/>
        <end position="250"/>
    </location>
</feature>
<dbReference type="Gene3D" id="3.90.550.10">
    <property type="entry name" value="Spore Coat Polysaccharide Biosynthesis Protein SpsA, Chain A"/>
    <property type="match status" value="1"/>
</dbReference>
<accession>A0ABP6GX89</accession>
<keyword evidence="5" id="KW-1185">Reference proteome</keyword>
<dbReference type="SUPFAM" id="SSF53448">
    <property type="entry name" value="Nucleotide-diphospho-sugar transferases"/>
    <property type="match status" value="1"/>
</dbReference>
<reference evidence="5" key="1">
    <citation type="journal article" date="2019" name="Int. J. Syst. Evol. Microbiol.">
        <title>The Global Catalogue of Microorganisms (GCM) 10K type strain sequencing project: providing services to taxonomists for standard genome sequencing and annotation.</title>
        <authorList>
            <consortium name="The Broad Institute Genomics Platform"/>
            <consortium name="The Broad Institute Genome Sequencing Center for Infectious Disease"/>
            <person name="Wu L."/>
            <person name="Ma J."/>
        </authorList>
    </citation>
    <scope>NUCLEOTIDE SEQUENCE [LARGE SCALE GENOMIC DNA]</scope>
    <source>
        <strain evidence="5">JCM 8201</strain>
    </source>
</reference>
<dbReference type="Proteomes" id="UP001501842">
    <property type="component" value="Unassembled WGS sequence"/>
</dbReference>
<dbReference type="InterPro" id="IPR045598">
    <property type="entry name" value="DUF6457"/>
</dbReference>
<evidence type="ECO:0000259" key="2">
    <source>
        <dbReference type="Pfam" id="PF12804"/>
    </source>
</evidence>
<evidence type="ECO:0000256" key="1">
    <source>
        <dbReference type="ARBA" id="ARBA00022679"/>
    </source>
</evidence>
<dbReference type="GO" id="GO:0016740">
    <property type="term" value="F:transferase activity"/>
    <property type="evidence" value="ECO:0007669"/>
    <property type="project" value="UniProtKB-KW"/>
</dbReference>
<dbReference type="Pfam" id="PF12804">
    <property type="entry name" value="NTP_transf_3"/>
    <property type="match status" value="1"/>
</dbReference>
<evidence type="ECO:0000313" key="5">
    <source>
        <dbReference type="Proteomes" id="UP001501842"/>
    </source>
</evidence>
<gene>
    <name evidence="4" type="ORF">GCM10010439_44180</name>
</gene>
<evidence type="ECO:0000259" key="3">
    <source>
        <dbReference type="Pfam" id="PF20058"/>
    </source>
</evidence>
<dbReference type="PANTHER" id="PTHR19136:SF81">
    <property type="entry name" value="MOLYBDENUM COFACTOR GUANYLYLTRANSFERASE"/>
    <property type="match status" value="1"/>
</dbReference>
<organism evidence="4 5">
    <name type="scientific">Actinocorallia aurantiaca</name>
    <dbReference type="NCBI Taxonomy" id="46204"/>
    <lineage>
        <taxon>Bacteria</taxon>
        <taxon>Bacillati</taxon>
        <taxon>Actinomycetota</taxon>
        <taxon>Actinomycetes</taxon>
        <taxon>Streptosporangiales</taxon>
        <taxon>Thermomonosporaceae</taxon>
        <taxon>Actinocorallia</taxon>
    </lineage>
</organism>
<feature type="domain" description="MobA-like NTP transferase" evidence="2">
    <location>
        <begin position="9"/>
        <end position="152"/>
    </location>
</feature>
<sequence>MSAPEPYDAVILAGGAARRFGGGDKPGAKVGGTPLVVRVASAVRGAGRTIVVGPERPGLEAVFVREDPPGGGPVPALRAGLALVEAPRVVLLAADLPFLTEEVVAGLLEHPDAVLADGAGRDQWLTGAWRTDRLRAALERYEGRSLRGLLGPLDPVRVPGGDDWTDCDTPEDLARAEERLEVNEWIETACAELGLEPGSVDRDLVLDLARDVAHGVARPAAPLTAYLLGVAVGRGGDPAALAKRLSALAVERQG</sequence>
<protein>
    <submittedName>
        <fullName evidence="4">NTP transferase domain-containing protein</fullName>
    </submittedName>
</protein>
<dbReference type="InterPro" id="IPR025877">
    <property type="entry name" value="MobA-like_NTP_Trfase"/>
</dbReference>